<dbReference type="EMBL" id="JANAKD010000053">
    <property type="protein sequence ID" value="KAJ3498385.1"/>
    <property type="molecule type" value="Genomic_DNA"/>
</dbReference>
<reference evidence="1" key="1">
    <citation type="submission" date="2022-07" db="EMBL/GenBank/DDBJ databases">
        <title>Genome Sequence of Lecanicillium saksenae.</title>
        <authorList>
            <person name="Buettner E."/>
        </authorList>
    </citation>
    <scope>NUCLEOTIDE SEQUENCE</scope>
    <source>
        <strain evidence="1">VT-O1</strain>
    </source>
</reference>
<sequence>MTSTEHNAPFEEGKENSHSQIDPKDQRSIANRLAAETKSSDPGDDRETARMKEDPTAPAKEHGNEPSKGAKIDAQLQEEEQAELERKGKA</sequence>
<dbReference type="Proteomes" id="UP001148737">
    <property type="component" value="Unassembled WGS sequence"/>
</dbReference>
<name>A0ACC1R7X5_9HYPO</name>
<accession>A0ACC1R7X5</accession>
<organism evidence="1 2">
    <name type="scientific">Lecanicillium saksenae</name>
    <dbReference type="NCBI Taxonomy" id="468837"/>
    <lineage>
        <taxon>Eukaryota</taxon>
        <taxon>Fungi</taxon>
        <taxon>Dikarya</taxon>
        <taxon>Ascomycota</taxon>
        <taxon>Pezizomycotina</taxon>
        <taxon>Sordariomycetes</taxon>
        <taxon>Hypocreomycetidae</taxon>
        <taxon>Hypocreales</taxon>
        <taxon>Cordycipitaceae</taxon>
        <taxon>Lecanicillium</taxon>
    </lineage>
</organism>
<evidence type="ECO:0000313" key="2">
    <source>
        <dbReference type="Proteomes" id="UP001148737"/>
    </source>
</evidence>
<evidence type="ECO:0000313" key="1">
    <source>
        <dbReference type="EMBL" id="KAJ3498385.1"/>
    </source>
</evidence>
<comment type="caution">
    <text evidence="1">The sequence shown here is derived from an EMBL/GenBank/DDBJ whole genome shotgun (WGS) entry which is preliminary data.</text>
</comment>
<gene>
    <name evidence="1" type="ORF">NLG97_g1167</name>
</gene>
<protein>
    <submittedName>
        <fullName evidence="1">Uncharacterized protein</fullName>
    </submittedName>
</protein>
<keyword evidence="2" id="KW-1185">Reference proteome</keyword>
<proteinExistence type="predicted"/>